<organism evidence="1 2">
    <name type="scientific">Mycobacterium kansasii</name>
    <dbReference type="NCBI Taxonomy" id="1768"/>
    <lineage>
        <taxon>Bacteria</taxon>
        <taxon>Bacillati</taxon>
        <taxon>Actinomycetota</taxon>
        <taxon>Actinomycetes</taxon>
        <taxon>Mycobacteriales</taxon>
        <taxon>Mycobacteriaceae</taxon>
        <taxon>Mycobacterium</taxon>
    </lineage>
</organism>
<comment type="caution">
    <text evidence="1">The sequence shown here is derived from an EMBL/GenBank/DDBJ whole genome shotgun (WGS) entry which is preliminary data.</text>
</comment>
<dbReference type="Proteomes" id="UP000189229">
    <property type="component" value="Unassembled WGS sequence"/>
</dbReference>
<accession>A0A1V3XGU9</accession>
<sequence length="52" mass="5412">MAGSFLNSAPVAGLLRKGSDGGLFVISSNSWSDLGPRPDRAGVRQLQAHVSM</sequence>
<name>A0A1V3XGU9_MYCKA</name>
<evidence type="ECO:0000313" key="1">
    <source>
        <dbReference type="EMBL" id="OOK78444.1"/>
    </source>
</evidence>
<reference evidence="1 2" key="1">
    <citation type="submission" date="2017-02" db="EMBL/GenBank/DDBJ databases">
        <title>Complete genome sequences of Mycobacterium kansasii strains isolated from rhesus macaques.</title>
        <authorList>
            <person name="Panda A."/>
            <person name="Nagaraj S."/>
            <person name="Zhao X."/>
            <person name="Tettelin H."/>
            <person name="Detolla L.J."/>
        </authorList>
    </citation>
    <scope>NUCLEOTIDE SEQUENCE [LARGE SCALE GENOMIC DNA]</scope>
    <source>
        <strain evidence="1 2">11-3813</strain>
    </source>
</reference>
<evidence type="ECO:0000313" key="2">
    <source>
        <dbReference type="Proteomes" id="UP000189229"/>
    </source>
</evidence>
<protein>
    <submittedName>
        <fullName evidence="1">Uncharacterized protein</fullName>
    </submittedName>
</protein>
<gene>
    <name evidence="1" type="ORF">BZL30_2198</name>
</gene>
<dbReference type="AlphaFoldDB" id="A0A1V3XGU9"/>
<dbReference type="EMBL" id="MVBM01000002">
    <property type="protein sequence ID" value="OOK78444.1"/>
    <property type="molecule type" value="Genomic_DNA"/>
</dbReference>
<proteinExistence type="predicted"/>